<dbReference type="AlphaFoldDB" id="A0A4Q2SZR2"/>
<dbReference type="InterPro" id="IPR007325">
    <property type="entry name" value="KFase/CYL"/>
</dbReference>
<dbReference type="OrthoDB" id="9777007at2"/>
<organism evidence="1 2">
    <name type="scientific">Ciceribacter ferrooxidans</name>
    <dbReference type="NCBI Taxonomy" id="2509717"/>
    <lineage>
        <taxon>Bacteria</taxon>
        <taxon>Pseudomonadati</taxon>
        <taxon>Pseudomonadota</taxon>
        <taxon>Alphaproteobacteria</taxon>
        <taxon>Hyphomicrobiales</taxon>
        <taxon>Rhizobiaceae</taxon>
        <taxon>Ciceribacter</taxon>
    </lineage>
</organism>
<dbReference type="PANTHER" id="PTHR31118:SF12">
    <property type="entry name" value="CYCLASE-LIKE PROTEIN 2"/>
    <property type="match status" value="1"/>
</dbReference>
<dbReference type="PANTHER" id="PTHR31118">
    <property type="entry name" value="CYCLASE-LIKE PROTEIN 2"/>
    <property type="match status" value="1"/>
</dbReference>
<comment type="caution">
    <text evidence="1">The sequence shown here is derived from an EMBL/GenBank/DDBJ whole genome shotgun (WGS) entry which is preliminary data.</text>
</comment>
<dbReference type="PROSITE" id="PS51318">
    <property type="entry name" value="TAT"/>
    <property type="match status" value="1"/>
</dbReference>
<proteinExistence type="predicted"/>
<dbReference type="InterPro" id="IPR006311">
    <property type="entry name" value="TAT_signal"/>
</dbReference>
<dbReference type="RefSeq" id="WP_129332272.1">
    <property type="nucleotide sequence ID" value="NZ_SDVB01000238.1"/>
</dbReference>
<dbReference type="InterPro" id="IPR037175">
    <property type="entry name" value="KFase_sf"/>
</dbReference>
<keyword evidence="2" id="KW-1185">Reference proteome</keyword>
<dbReference type="GO" id="GO:0004061">
    <property type="term" value="F:arylformamidase activity"/>
    <property type="evidence" value="ECO:0007669"/>
    <property type="project" value="InterPro"/>
</dbReference>
<reference evidence="1 2" key="1">
    <citation type="submission" date="2019-01" db="EMBL/GenBank/DDBJ databases">
        <authorList>
            <person name="Deng T."/>
        </authorList>
    </citation>
    <scope>NUCLEOTIDE SEQUENCE [LARGE SCALE GENOMIC DNA]</scope>
    <source>
        <strain evidence="1 2">F8825</strain>
    </source>
</reference>
<gene>
    <name evidence="1" type="ORF">EUU22_12255</name>
</gene>
<sequence>MCNHCVIENVKQNMLSRRSLFTGMAIAGAAVVGSGVKTPVLAQQSPGKVVDLTHAYDGSFPTFDGNPGIEYEWAVEIAKNGYQIHKLTIFEHTGTHIDAPFHFSADGKSVDQIEPEKLVAPLAIIDITDKAKDDANATVEAADIEAWISANGEIPKGAVVALRSGWSKKVTDPSFRTDGAGKFAFPGFGKSATDLLATLDVAAIGVDTLSLDPGNSADFAVHNTWLPAGRYGIECLNNLEELPVKGATIVVGAPKHKGGTGGPARILALV</sequence>
<dbReference type="EMBL" id="SDVB01000238">
    <property type="protein sequence ID" value="RYC11836.1"/>
    <property type="molecule type" value="Genomic_DNA"/>
</dbReference>
<evidence type="ECO:0000313" key="2">
    <source>
        <dbReference type="Proteomes" id="UP000291088"/>
    </source>
</evidence>
<dbReference type="Pfam" id="PF04199">
    <property type="entry name" value="Cyclase"/>
    <property type="match status" value="1"/>
</dbReference>
<dbReference type="Gene3D" id="3.50.30.50">
    <property type="entry name" value="Putative cyclase"/>
    <property type="match status" value="1"/>
</dbReference>
<accession>A0A4Q2SZR2</accession>
<evidence type="ECO:0000313" key="1">
    <source>
        <dbReference type="EMBL" id="RYC11836.1"/>
    </source>
</evidence>
<name>A0A4Q2SZR2_9HYPH</name>
<dbReference type="GO" id="GO:0019441">
    <property type="term" value="P:L-tryptophan catabolic process to kynurenine"/>
    <property type="evidence" value="ECO:0007669"/>
    <property type="project" value="InterPro"/>
</dbReference>
<dbReference type="SUPFAM" id="SSF102198">
    <property type="entry name" value="Putative cyclase"/>
    <property type="match status" value="1"/>
</dbReference>
<protein>
    <submittedName>
        <fullName evidence="1">Cyclase family protein</fullName>
    </submittedName>
</protein>
<dbReference type="Proteomes" id="UP000291088">
    <property type="component" value="Unassembled WGS sequence"/>
</dbReference>